<dbReference type="EMBL" id="CP016545">
    <property type="protein sequence ID" value="ANU07814.1"/>
    <property type="molecule type" value="Genomic_DNA"/>
</dbReference>
<dbReference type="Proteomes" id="UP000092698">
    <property type="component" value="Chromosome"/>
</dbReference>
<dbReference type="AlphaFoldDB" id="A0A1C7D8L1"/>
<evidence type="ECO:0000313" key="2">
    <source>
        <dbReference type="EMBL" id="ANU07814.1"/>
    </source>
</evidence>
<evidence type="ECO:0000256" key="1">
    <source>
        <dbReference type="SAM" id="Phobius"/>
    </source>
</evidence>
<proteinExistence type="predicted"/>
<dbReference type="STRING" id="645517.A6F65_01511"/>
<protein>
    <submittedName>
        <fullName evidence="2">Uncharacterized protein</fullName>
    </submittedName>
</protein>
<accession>A0A1C7D8L1</accession>
<keyword evidence="1" id="KW-0472">Membrane</keyword>
<sequence length="174" mass="19303">MTAQSALHDRLSGYWKLELGNATLVPATILLLAWSFDGRLGWLTAASFVPMIWLLLLGGFYWRGKLLSLRGDDAPLCRALAHADRFQLPIAAASFGALLAAITSWIVDGIGVSTWDRGAATASAILAVLEYINYYHRQLQHFDHVADWKRLMGGKGFRPSQMSRDLARYRAGRV</sequence>
<gene>
    <name evidence="2" type="ORF">A6F65_01511</name>
</gene>
<name>A0A1C7D8L1_9SPHN</name>
<feature type="transmembrane region" description="Helical" evidence="1">
    <location>
        <begin position="19"/>
        <end position="36"/>
    </location>
</feature>
<evidence type="ECO:0000313" key="3">
    <source>
        <dbReference type="Proteomes" id="UP000092698"/>
    </source>
</evidence>
<reference evidence="2 3" key="1">
    <citation type="submission" date="2016-07" db="EMBL/GenBank/DDBJ databases">
        <title>Complete genome sequence of Altererythrobacter namhicola JCM 16345T, containing esterase-encoding genes.</title>
        <authorList>
            <person name="Cheng H."/>
            <person name="Wu Y.-H."/>
            <person name="Jian S.-L."/>
            <person name="Huo Y.-Y."/>
            <person name="Wang C.-S."/>
            <person name="Xu X.-W."/>
        </authorList>
    </citation>
    <scope>NUCLEOTIDE SEQUENCE [LARGE SCALE GENOMIC DNA]</scope>
    <source>
        <strain evidence="2 3">JCM 16345</strain>
    </source>
</reference>
<dbReference type="KEGG" id="anh:A6F65_01511"/>
<dbReference type="RefSeq" id="WP_067787351.1">
    <property type="nucleotide sequence ID" value="NZ_CP016545.1"/>
</dbReference>
<keyword evidence="1" id="KW-0812">Transmembrane</keyword>
<keyword evidence="3" id="KW-1185">Reference proteome</keyword>
<feature type="transmembrane region" description="Helical" evidence="1">
    <location>
        <begin position="119"/>
        <end position="135"/>
    </location>
</feature>
<keyword evidence="1" id="KW-1133">Transmembrane helix</keyword>
<feature type="transmembrane region" description="Helical" evidence="1">
    <location>
        <begin position="42"/>
        <end position="62"/>
    </location>
</feature>
<organism evidence="2 3">
    <name type="scientific">Paraurantiacibacter namhicola</name>
    <dbReference type="NCBI Taxonomy" id="645517"/>
    <lineage>
        <taxon>Bacteria</taxon>
        <taxon>Pseudomonadati</taxon>
        <taxon>Pseudomonadota</taxon>
        <taxon>Alphaproteobacteria</taxon>
        <taxon>Sphingomonadales</taxon>
        <taxon>Erythrobacteraceae</taxon>
        <taxon>Paraurantiacibacter</taxon>
    </lineage>
</organism>
<feature type="transmembrane region" description="Helical" evidence="1">
    <location>
        <begin position="88"/>
        <end position="107"/>
    </location>
</feature>